<evidence type="ECO:0000313" key="1">
    <source>
        <dbReference type="EMBL" id="CAI9775706.1"/>
    </source>
</evidence>
<accession>A0AAD2E5M5</accession>
<sequence>MGFLSPYLRLDYSHYIEMPYACESQASSTTNAVNINHLLEPRSNATQLQLTAPDIPPLSAKIGVSVEDLAALQSLDAVWDMDSGKVNGKQKRYYLGRHAQPQTSDSVTTYLPFEIESSYVILPHNENDIIHPGDSPTAESSNRELELVYEVEVNTDERIQGTEIDQTTSVYNEAIDTQIDGGAKLESGVDIDAQDVILRRGHHMASTFTDQIVEDESQMECLHQESSEIMVWHHSMDSDSYTQG</sequence>
<dbReference type="Proteomes" id="UP000834106">
    <property type="component" value="Chromosome 14"/>
</dbReference>
<reference evidence="1" key="1">
    <citation type="submission" date="2023-05" db="EMBL/GenBank/DDBJ databases">
        <authorList>
            <person name="Huff M."/>
        </authorList>
    </citation>
    <scope>NUCLEOTIDE SEQUENCE</scope>
</reference>
<gene>
    <name evidence="1" type="ORF">FPE_LOCUS23136</name>
</gene>
<proteinExistence type="predicted"/>
<protein>
    <submittedName>
        <fullName evidence="1">Uncharacterized protein</fullName>
    </submittedName>
</protein>
<dbReference type="EMBL" id="OU503049">
    <property type="protein sequence ID" value="CAI9775706.1"/>
    <property type="molecule type" value="Genomic_DNA"/>
</dbReference>
<evidence type="ECO:0000313" key="2">
    <source>
        <dbReference type="Proteomes" id="UP000834106"/>
    </source>
</evidence>
<keyword evidence="2" id="KW-1185">Reference proteome</keyword>
<name>A0AAD2E5M5_9LAMI</name>
<dbReference type="AlphaFoldDB" id="A0AAD2E5M5"/>
<organism evidence="1 2">
    <name type="scientific">Fraxinus pennsylvanica</name>
    <dbReference type="NCBI Taxonomy" id="56036"/>
    <lineage>
        <taxon>Eukaryota</taxon>
        <taxon>Viridiplantae</taxon>
        <taxon>Streptophyta</taxon>
        <taxon>Embryophyta</taxon>
        <taxon>Tracheophyta</taxon>
        <taxon>Spermatophyta</taxon>
        <taxon>Magnoliopsida</taxon>
        <taxon>eudicotyledons</taxon>
        <taxon>Gunneridae</taxon>
        <taxon>Pentapetalae</taxon>
        <taxon>asterids</taxon>
        <taxon>lamiids</taxon>
        <taxon>Lamiales</taxon>
        <taxon>Oleaceae</taxon>
        <taxon>Oleeae</taxon>
        <taxon>Fraxinus</taxon>
    </lineage>
</organism>